<dbReference type="Proteomes" id="UP000178776">
    <property type="component" value="Chromosome"/>
</dbReference>
<dbReference type="AlphaFoldDB" id="A0A1D9LJ30"/>
<comment type="similarity">
    <text evidence="8">Belongs to the FtsL family.</text>
</comment>
<comment type="subunit">
    <text evidence="8">Part of a complex composed of FtsB, FtsL and FtsQ.</text>
</comment>
<keyword evidence="4 8" id="KW-0812">Transmembrane</keyword>
<dbReference type="PANTHER" id="PTHR37479:SF1">
    <property type="entry name" value="CELL DIVISION PROTEIN FTSL"/>
    <property type="match status" value="1"/>
</dbReference>
<dbReference type="HAMAP" id="MF_00910">
    <property type="entry name" value="FtsL"/>
    <property type="match status" value="1"/>
</dbReference>
<gene>
    <name evidence="8" type="primary">ftsL</name>
    <name evidence="10" type="ORF">BKX93_15610</name>
</gene>
<evidence type="ECO:0000256" key="7">
    <source>
        <dbReference type="ARBA" id="ARBA00023306"/>
    </source>
</evidence>
<dbReference type="EMBL" id="CP017707">
    <property type="protein sequence ID" value="AOZ51286.1"/>
    <property type="molecule type" value="Genomic_DNA"/>
</dbReference>
<keyword evidence="3 8" id="KW-0132">Cell division</keyword>
<evidence type="ECO:0000256" key="6">
    <source>
        <dbReference type="ARBA" id="ARBA00023136"/>
    </source>
</evidence>
<dbReference type="GO" id="GO:0032153">
    <property type="term" value="C:cell division site"/>
    <property type="evidence" value="ECO:0007669"/>
    <property type="project" value="UniProtKB-UniRule"/>
</dbReference>
<organism evidence="10 11">
    <name type="scientific">Chromobacterium vaccinii</name>
    <dbReference type="NCBI Taxonomy" id="1108595"/>
    <lineage>
        <taxon>Bacteria</taxon>
        <taxon>Pseudomonadati</taxon>
        <taxon>Pseudomonadota</taxon>
        <taxon>Betaproteobacteria</taxon>
        <taxon>Neisseriales</taxon>
        <taxon>Chromobacteriaceae</taxon>
        <taxon>Chromobacterium</taxon>
    </lineage>
</organism>
<dbReference type="GeneID" id="97477197"/>
<accession>A0A1D9LJ30</accession>
<dbReference type="NCBIfam" id="TIGR02209">
    <property type="entry name" value="ftsL_broad"/>
    <property type="match status" value="1"/>
</dbReference>
<keyword evidence="8" id="KW-0997">Cell inner membrane</keyword>
<keyword evidence="7 8" id="KW-0131">Cell cycle</keyword>
<dbReference type="InterPro" id="IPR011922">
    <property type="entry name" value="Cell_div_FtsL"/>
</dbReference>
<proteinExistence type="inferred from homology"/>
<comment type="subcellular location">
    <subcellularLocation>
        <location evidence="8">Cell inner membrane</location>
        <topology evidence="8">Single-pass type II membrane protein</topology>
    </subcellularLocation>
    <subcellularLocation>
        <location evidence="1">Cell membrane</location>
        <topology evidence="1">Single-pass type II membrane protein</topology>
    </subcellularLocation>
    <text evidence="8">Localizes to the division septum where it forms a ring structure.</text>
</comment>
<dbReference type="STRING" id="1108595.BKX93_15610"/>
<evidence type="ECO:0000313" key="11">
    <source>
        <dbReference type="Proteomes" id="UP000178776"/>
    </source>
</evidence>
<evidence type="ECO:0000256" key="1">
    <source>
        <dbReference type="ARBA" id="ARBA00004401"/>
    </source>
</evidence>
<dbReference type="GeneID" id="68842635"/>
<dbReference type="GO" id="GO:0043093">
    <property type="term" value="P:FtsZ-dependent cytokinesis"/>
    <property type="evidence" value="ECO:0007669"/>
    <property type="project" value="UniProtKB-UniRule"/>
</dbReference>
<reference evidence="10 11" key="1">
    <citation type="submission" date="2016-10" db="EMBL/GenBank/DDBJ databases">
        <title>Chromobacterium muskegensis sp. nov., an insecticidal bacterium isolated from Sphagnum bogs.</title>
        <authorList>
            <person name="Sparks M.E."/>
            <person name="Blackburn M.B."/>
            <person name="Gundersen-Rindal D.E."/>
            <person name="Mitchell A."/>
            <person name="Farrar R."/>
            <person name="Kuhar D."/>
        </authorList>
    </citation>
    <scope>NUCLEOTIDE SEQUENCE [LARGE SCALE GENOMIC DNA]</scope>
    <source>
        <strain evidence="10 11">21-1</strain>
    </source>
</reference>
<evidence type="ECO:0000256" key="8">
    <source>
        <dbReference type="HAMAP-Rule" id="MF_00910"/>
    </source>
</evidence>
<keyword evidence="2 8" id="KW-1003">Cell membrane</keyword>
<evidence type="ECO:0000256" key="3">
    <source>
        <dbReference type="ARBA" id="ARBA00022618"/>
    </source>
</evidence>
<dbReference type="PANTHER" id="PTHR37479">
    <property type="entry name" value="CELL DIVISION PROTEIN FTSL"/>
    <property type="match status" value="1"/>
</dbReference>
<sequence length="90" mass="9980">MNKLNATLLLMAVFSAWSVVTSTHVSRKLYSDLQKETKSGQQLEVEFGQLQLEQSTWGAHAVIEKAASTRLDMHTPDPRQIQVITAKGAL</sequence>
<evidence type="ECO:0000313" key="10">
    <source>
        <dbReference type="EMBL" id="AOZ51286.1"/>
    </source>
</evidence>
<name>A0A1D9LJ30_9NEIS</name>
<comment type="function">
    <text evidence="8">Essential cell division protein. May link together the upstream cell division proteins, which are predominantly cytoplasmic, with the downstream cell division proteins, which are predominantly periplasmic.</text>
</comment>
<evidence type="ECO:0000256" key="9">
    <source>
        <dbReference type="NCBIfam" id="TIGR02209"/>
    </source>
</evidence>
<dbReference type="RefSeq" id="WP_021477369.1">
    <property type="nucleotide sequence ID" value="NZ_CP017707.1"/>
</dbReference>
<evidence type="ECO:0000256" key="4">
    <source>
        <dbReference type="ARBA" id="ARBA00022692"/>
    </source>
</evidence>
<keyword evidence="6 8" id="KW-0472">Membrane</keyword>
<protein>
    <recommendedName>
        <fullName evidence="8 9">Cell division protein FtsL</fullName>
    </recommendedName>
</protein>
<dbReference type="GO" id="GO:0005886">
    <property type="term" value="C:plasma membrane"/>
    <property type="evidence" value="ECO:0007669"/>
    <property type="project" value="UniProtKB-SubCell"/>
</dbReference>
<evidence type="ECO:0000256" key="5">
    <source>
        <dbReference type="ARBA" id="ARBA00022989"/>
    </source>
</evidence>
<keyword evidence="5 8" id="KW-1133">Transmembrane helix</keyword>
<dbReference type="Pfam" id="PF04999">
    <property type="entry name" value="FtsL"/>
    <property type="match status" value="1"/>
</dbReference>
<dbReference type="KEGG" id="cvc:BKX93_15610"/>
<evidence type="ECO:0000256" key="2">
    <source>
        <dbReference type="ARBA" id="ARBA00022475"/>
    </source>
</evidence>